<evidence type="ECO:0000259" key="1">
    <source>
        <dbReference type="SMART" id="SM00460"/>
    </source>
</evidence>
<dbReference type="SMART" id="SM00460">
    <property type="entry name" value="TGc"/>
    <property type="match status" value="1"/>
</dbReference>
<feature type="domain" description="Transglutaminase-like" evidence="1">
    <location>
        <begin position="172"/>
        <end position="236"/>
    </location>
</feature>
<dbReference type="InterPro" id="IPR038765">
    <property type="entry name" value="Papain-like_cys_pep_sf"/>
</dbReference>
<dbReference type="OrthoDB" id="9804872at2"/>
<dbReference type="SUPFAM" id="SSF54001">
    <property type="entry name" value="Cysteine proteinases"/>
    <property type="match status" value="1"/>
</dbReference>
<dbReference type="PANTHER" id="PTHR33490">
    <property type="entry name" value="BLR5614 PROTEIN-RELATED"/>
    <property type="match status" value="1"/>
</dbReference>
<accession>A0A4Q7P1S1</accession>
<dbReference type="Pfam" id="PF01841">
    <property type="entry name" value="Transglut_core"/>
    <property type="match status" value="1"/>
</dbReference>
<dbReference type="RefSeq" id="WP_130286915.1">
    <property type="nucleotide sequence ID" value="NZ_SGXE01000002.1"/>
</dbReference>
<comment type="caution">
    <text evidence="2">The sequence shown here is derived from an EMBL/GenBank/DDBJ whole genome shotgun (WGS) entry which is preliminary data.</text>
</comment>
<dbReference type="Pfam" id="PF08379">
    <property type="entry name" value="Bact_transglu_N"/>
    <property type="match status" value="1"/>
</dbReference>
<dbReference type="PANTHER" id="PTHR33490:SF1">
    <property type="entry name" value="SLL1233 PROTEIN"/>
    <property type="match status" value="1"/>
</dbReference>
<sequence>MKFKITHQTDYTFDKAVMLNPHEFRFLQKSNSYMEVEQFTMVIDPLPKFHRVIQDVDHNTVDMCWFGEETKALRIHTTSILNIKAFNPFDFIIYPPSFSKLPFQYEPLQNKILGESLVYEPLPKILQDYGSTILQEAQYNTVQFLSDLTKAIHRDFKVVYRAEGPPLAPGETYSLKEGSCRDLSWMLINLFRHFGIAARFVSGYFYFKMEKPAYELHGWVEVYLPGAGWIGMDPSHGIFTGNTHFPIASSAYPQNTLPVMGSIQAKTTSTLATQLSIQEL</sequence>
<dbReference type="Gene3D" id="3.10.620.30">
    <property type="match status" value="1"/>
</dbReference>
<dbReference type="AlphaFoldDB" id="A0A4Q7P1S1"/>
<dbReference type="InterPro" id="IPR002931">
    <property type="entry name" value="Transglutaminase-like"/>
</dbReference>
<reference evidence="2 3" key="1">
    <citation type="submission" date="2019-02" db="EMBL/GenBank/DDBJ databases">
        <title>Genomic Encyclopedia of Type Strains, Phase IV (KMG-IV): sequencing the most valuable type-strain genomes for metagenomic binning, comparative biology and taxonomic classification.</title>
        <authorList>
            <person name="Goeker M."/>
        </authorList>
    </citation>
    <scope>NUCLEOTIDE SEQUENCE [LARGE SCALE GENOMIC DNA]</scope>
    <source>
        <strain evidence="2 3">DSM 17196</strain>
    </source>
</reference>
<evidence type="ECO:0000313" key="2">
    <source>
        <dbReference type="EMBL" id="RZS93806.1"/>
    </source>
</evidence>
<dbReference type="InterPro" id="IPR013589">
    <property type="entry name" value="Bac_transglu_N"/>
</dbReference>
<keyword evidence="2" id="KW-0378">Hydrolase</keyword>
<evidence type="ECO:0000313" key="3">
    <source>
        <dbReference type="Proteomes" id="UP000292262"/>
    </source>
</evidence>
<gene>
    <name evidence="2" type="ORF">EV197_2387</name>
</gene>
<keyword evidence="3" id="KW-1185">Reference proteome</keyword>
<name>A0A4Q7P1S1_9FLAO</name>
<proteinExistence type="predicted"/>
<protein>
    <submittedName>
        <fullName evidence="2">Transglutaminase-like putative cysteine protease</fullName>
    </submittedName>
</protein>
<dbReference type="GO" id="GO:0008233">
    <property type="term" value="F:peptidase activity"/>
    <property type="evidence" value="ECO:0007669"/>
    <property type="project" value="UniProtKB-KW"/>
</dbReference>
<dbReference type="Proteomes" id="UP000292262">
    <property type="component" value="Unassembled WGS sequence"/>
</dbReference>
<organism evidence="2 3">
    <name type="scientific">Aquimarina brevivitae</name>
    <dbReference type="NCBI Taxonomy" id="323412"/>
    <lineage>
        <taxon>Bacteria</taxon>
        <taxon>Pseudomonadati</taxon>
        <taxon>Bacteroidota</taxon>
        <taxon>Flavobacteriia</taxon>
        <taxon>Flavobacteriales</taxon>
        <taxon>Flavobacteriaceae</taxon>
        <taxon>Aquimarina</taxon>
    </lineage>
</organism>
<dbReference type="GO" id="GO:0006508">
    <property type="term" value="P:proteolysis"/>
    <property type="evidence" value="ECO:0007669"/>
    <property type="project" value="UniProtKB-KW"/>
</dbReference>
<dbReference type="EMBL" id="SGXE01000002">
    <property type="protein sequence ID" value="RZS93806.1"/>
    <property type="molecule type" value="Genomic_DNA"/>
</dbReference>
<keyword evidence="2" id="KW-0645">Protease</keyword>